<protein>
    <recommendedName>
        <fullName evidence="10">Nucleoside transporter</fullName>
    </recommendedName>
</protein>
<proteinExistence type="inferred from homology"/>
<organism evidence="8 9">
    <name type="scientific">Cutaneotrichosporon spelunceum</name>
    <dbReference type="NCBI Taxonomy" id="1672016"/>
    <lineage>
        <taxon>Eukaryota</taxon>
        <taxon>Fungi</taxon>
        <taxon>Dikarya</taxon>
        <taxon>Basidiomycota</taxon>
        <taxon>Agaricomycotina</taxon>
        <taxon>Tremellomycetes</taxon>
        <taxon>Trichosporonales</taxon>
        <taxon>Trichosporonaceae</taxon>
        <taxon>Cutaneotrichosporon</taxon>
    </lineage>
</organism>
<feature type="transmembrane region" description="Helical" evidence="7">
    <location>
        <begin position="431"/>
        <end position="454"/>
    </location>
</feature>
<dbReference type="InterPro" id="IPR036259">
    <property type="entry name" value="MFS_trans_sf"/>
</dbReference>
<dbReference type="GO" id="GO:0005886">
    <property type="term" value="C:plasma membrane"/>
    <property type="evidence" value="ECO:0007669"/>
    <property type="project" value="TreeGrafter"/>
</dbReference>
<dbReference type="PANTHER" id="PTHR10332:SF88">
    <property type="entry name" value="EQUILIBRATIVE NUCLEOSIDE TRANSPORTER 1, ISOFORM A"/>
    <property type="match status" value="1"/>
</dbReference>
<reference evidence="8" key="2">
    <citation type="submission" date="2023-06" db="EMBL/GenBank/DDBJ databases">
        <authorList>
            <person name="Kobayashi Y."/>
            <person name="Kayamori A."/>
            <person name="Aoki K."/>
            <person name="Shiwa Y."/>
            <person name="Fujita N."/>
            <person name="Sugita T."/>
            <person name="Iwasaki W."/>
            <person name="Tanaka N."/>
            <person name="Takashima M."/>
        </authorList>
    </citation>
    <scope>NUCLEOTIDE SEQUENCE</scope>
    <source>
        <strain evidence="8">HIS016</strain>
    </source>
</reference>
<dbReference type="GO" id="GO:0034257">
    <property type="term" value="F:nicotinamide riboside transmembrane transporter activity"/>
    <property type="evidence" value="ECO:0007669"/>
    <property type="project" value="TreeGrafter"/>
</dbReference>
<name>A0AAD3YB29_9TREE</name>
<dbReference type="GO" id="GO:0015205">
    <property type="term" value="F:nucleobase transmembrane transporter activity"/>
    <property type="evidence" value="ECO:0007669"/>
    <property type="project" value="TreeGrafter"/>
</dbReference>
<comment type="similarity">
    <text evidence="2">Belongs to the SLC29A/ENT transporter (TC 2.A.57) family.</text>
</comment>
<dbReference type="PANTHER" id="PTHR10332">
    <property type="entry name" value="EQUILIBRATIVE NUCLEOSIDE TRANSPORTER"/>
    <property type="match status" value="1"/>
</dbReference>
<feature type="transmembrane region" description="Helical" evidence="7">
    <location>
        <begin position="316"/>
        <end position="333"/>
    </location>
</feature>
<comment type="subcellular location">
    <subcellularLocation>
        <location evidence="1">Membrane</location>
        <topology evidence="1">Multi-pass membrane protein</topology>
    </subcellularLocation>
</comment>
<feature type="transmembrane region" description="Helical" evidence="7">
    <location>
        <begin position="354"/>
        <end position="375"/>
    </location>
</feature>
<feature type="transmembrane region" description="Helical" evidence="7">
    <location>
        <begin position="154"/>
        <end position="177"/>
    </location>
</feature>
<reference evidence="8" key="1">
    <citation type="journal article" date="2023" name="BMC Genomics">
        <title>Chromosome-level genome assemblies of Cutaneotrichosporon spp. (Trichosporonales, Basidiomycota) reveal imbalanced evolution between nucleotide sequences and chromosome synteny.</title>
        <authorList>
            <person name="Kobayashi Y."/>
            <person name="Kayamori A."/>
            <person name="Aoki K."/>
            <person name="Shiwa Y."/>
            <person name="Matsutani M."/>
            <person name="Fujita N."/>
            <person name="Sugita T."/>
            <person name="Iwasaki W."/>
            <person name="Tanaka N."/>
            <person name="Takashima M."/>
        </authorList>
    </citation>
    <scope>NUCLEOTIDE SEQUENCE</scope>
    <source>
        <strain evidence="8">HIS016</strain>
    </source>
</reference>
<gene>
    <name evidence="8" type="ORF">CspeluHIS016_0205180</name>
</gene>
<evidence type="ECO:0000313" key="9">
    <source>
        <dbReference type="Proteomes" id="UP001222932"/>
    </source>
</evidence>
<dbReference type="Proteomes" id="UP001222932">
    <property type="component" value="Unassembled WGS sequence"/>
</dbReference>
<evidence type="ECO:0000256" key="1">
    <source>
        <dbReference type="ARBA" id="ARBA00004141"/>
    </source>
</evidence>
<dbReference type="EMBL" id="BTCM01000002">
    <property type="protein sequence ID" value="GMK55462.1"/>
    <property type="molecule type" value="Genomic_DNA"/>
</dbReference>
<feature type="transmembrane region" description="Helical" evidence="7">
    <location>
        <begin position="222"/>
        <end position="241"/>
    </location>
</feature>
<comment type="caution">
    <text evidence="8">The sequence shown here is derived from an EMBL/GenBank/DDBJ whole genome shotgun (WGS) entry which is preliminary data.</text>
</comment>
<feature type="transmembrane region" description="Helical" evidence="7">
    <location>
        <begin position="45"/>
        <end position="71"/>
    </location>
</feature>
<evidence type="ECO:0000256" key="6">
    <source>
        <dbReference type="ARBA" id="ARBA00023136"/>
    </source>
</evidence>
<keyword evidence="3" id="KW-0813">Transport</keyword>
<feature type="transmembrane region" description="Helical" evidence="7">
    <location>
        <begin position="189"/>
        <end position="210"/>
    </location>
</feature>
<keyword evidence="9" id="KW-1185">Reference proteome</keyword>
<evidence type="ECO:0000313" key="8">
    <source>
        <dbReference type="EMBL" id="GMK55462.1"/>
    </source>
</evidence>
<sequence length="461" mass="49295">MLSTIQKRLQSLISPQAAYEPVTTDPDAPDSEGTRLSGHHQGRHVYLCFWVLGAGVLLPWNALMCTFPFLISLIEDGPLRSSLPSYLSSTFCFANLLFLGIAQRTVTSVNPIRRIRWTLLLLLAACIVLAYPILPSVVPSLAKGSAGARAMFLPLLILLTLVLALATSYLQSAVIALASLWGSREMQGVMSGQGGIAVLVSGSQVVLALLSSSEKQESSTGAAFSLWALAAAFVVVCLLALNRLIRNPAITEVLAPVMSRTTGAADRAKDVRVTQNVANKNLSIEFAVMFVFVVTLAVFPPITTTITSVVKSPPKILQPATFIAIHFFLFNVGDYSGRTFLPSIGLRSMTIPRLVALSLARVVFVPLFLFCNIPARAKGELPAFPDVIYWLILLLFGLTNGWISTLCMMFASSPDLNPAIAEDEKDIAGTLAAFSLVTGLAIGSLCSFGVSHAISGTYFGG</sequence>
<feature type="transmembrane region" description="Helical" evidence="7">
    <location>
        <begin position="114"/>
        <end position="134"/>
    </location>
</feature>
<dbReference type="SUPFAM" id="SSF103473">
    <property type="entry name" value="MFS general substrate transporter"/>
    <property type="match status" value="1"/>
</dbReference>
<feature type="transmembrane region" description="Helical" evidence="7">
    <location>
        <begin position="387"/>
        <end position="411"/>
    </location>
</feature>
<dbReference type="PIRSF" id="PIRSF016379">
    <property type="entry name" value="ENT"/>
    <property type="match status" value="1"/>
</dbReference>
<evidence type="ECO:0008006" key="10">
    <source>
        <dbReference type="Google" id="ProtNLM"/>
    </source>
</evidence>
<evidence type="ECO:0000256" key="2">
    <source>
        <dbReference type="ARBA" id="ARBA00007965"/>
    </source>
</evidence>
<keyword evidence="6 7" id="KW-0472">Membrane</keyword>
<evidence type="ECO:0000256" key="7">
    <source>
        <dbReference type="SAM" id="Phobius"/>
    </source>
</evidence>
<keyword evidence="5 7" id="KW-1133">Transmembrane helix</keyword>
<feature type="transmembrane region" description="Helical" evidence="7">
    <location>
        <begin position="83"/>
        <end position="102"/>
    </location>
</feature>
<feature type="transmembrane region" description="Helical" evidence="7">
    <location>
        <begin position="286"/>
        <end position="310"/>
    </location>
</feature>
<evidence type="ECO:0000256" key="3">
    <source>
        <dbReference type="ARBA" id="ARBA00022448"/>
    </source>
</evidence>
<dbReference type="Pfam" id="PF01733">
    <property type="entry name" value="Nucleoside_tran"/>
    <property type="match status" value="1"/>
</dbReference>
<dbReference type="AlphaFoldDB" id="A0AAD3YB29"/>
<dbReference type="InterPro" id="IPR002259">
    <property type="entry name" value="Eqnu_transpt"/>
</dbReference>
<evidence type="ECO:0000256" key="5">
    <source>
        <dbReference type="ARBA" id="ARBA00022989"/>
    </source>
</evidence>
<evidence type="ECO:0000256" key="4">
    <source>
        <dbReference type="ARBA" id="ARBA00022692"/>
    </source>
</evidence>
<dbReference type="PRINTS" id="PR01130">
    <property type="entry name" value="DERENTRNSPRT"/>
</dbReference>
<accession>A0AAD3YB29</accession>
<keyword evidence="4 7" id="KW-0812">Transmembrane</keyword>
<dbReference type="GO" id="GO:0000329">
    <property type="term" value="C:fungal-type vacuole membrane"/>
    <property type="evidence" value="ECO:0007669"/>
    <property type="project" value="TreeGrafter"/>
</dbReference>